<gene>
    <name evidence="1" type="ORF">CD32_19445</name>
</gene>
<dbReference type="Proteomes" id="UP000030437">
    <property type="component" value="Unassembled WGS sequence"/>
</dbReference>
<evidence type="ECO:0000313" key="2">
    <source>
        <dbReference type="Proteomes" id="UP000030437"/>
    </source>
</evidence>
<dbReference type="InterPro" id="IPR003203">
    <property type="entry name" value="CobU/CobP"/>
</dbReference>
<reference evidence="1 2" key="1">
    <citation type="submission" date="2014-02" db="EMBL/GenBank/DDBJ databases">
        <title>Draft genome sequence of Lysinibacillus odysseyi NBRC 100172.</title>
        <authorList>
            <person name="Zhang F."/>
            <person name="Wang G."/>
            <person name="Zhang L."/>
        </authorList>
    </citation>
    <scope>NUCLEOTIDE SEQUENCE [LARGE SCALE GENOMIC DNA]</scope>
    <source>
        <strain evidence="1 2">NBRC 100172</strain>
    </source>
</reference>
<dbReference type="UniPathway" id="UPA00148">
    <property type="reaction ID" value="UER00236"/>
</dbReference>
<dbReference type="EMBL" id="JPVP01000060">
    <property type="protein sequence ID" value="KGR81533.1"/>
    <property type="molecule type" value="Genomic_DNA"/>
</dbReference>
<proteinExistence type="predicted"/>
<keyword evidence="2" id="KW-1185">Reference proteome</keyword>
<sequence length="134" mass="15730">MHVIIGGAYNGKRQYVVEQLGNCRYTIYEGELPAKSFSKEEYVIISNFEKIVLSYKNYDELEIAEKILEQLKELQQQTNVICICRDIGRGIVPIEKEQRFIRDACGRVYQRLFNEADTVTRIWYGLPEVIKKEM</sequence>
<comment type="caution">
    <text evidence="1">The sequence shown here is derived from an EMBL/GenBank/DDBJ whole genome shotgun (WGS) entry which is preliminary data.</text>
</comment>
<organism evidence="1 2">
    <name type="scientific">Lysinibacillus odysseyi 34hs-1 = NBRC 100172</name>
    <dbReference type="NCBI Taxonomy" id="1220589"/>
    <lineage>
        <taxon>Bacteria</taxon>
        <taxon>Bacillati</taxon>
        <taxon>Bacillota</taxon>
        <taxon>Bacilli</taxon>
        <taxon>Bacillales</taxon>
        <taxon>Bacillaceae</taxon>
        <taxon>Lysinibacillus</taxon>
    </lineage>
</organism>
<name>A0A0A3IFD5_9BACI</name>
<dbReference type="InterPro" id="IPR027417">
    <property type="entry name" value="P-loop_NTPase"/>
</dbReference>
<dbReference type="Gene3D" id="3.40.50.300">
    <property type="entry name" value="P-loop containing nucleotide triphosphate hydrolases"/>
    <property type="match status" value="1"/>
</dbReference>
<dbReference type="AlphaFoldDB" id="A0A0A3IFD5"/>
<dbReference type="RefSeq" id="WP_036157918.1">
    <property type="nucleotide sequence ID" value="NZ_AVCX01000001.1"/>
</dbReference>
<dbReference type="GO" id="GO:0000166">
    <property type="term" value="F:nucleotide binding"/>
    <property type="evidence" value="ECO:0007669"/>
    <property type="project" value="InterPro"/>
</dbReference>
<dbReference type="GO" id="GO:0009236">
    <property type="term" value="P:cobalamin biosynthetic process"/>
    <property type="evidence" value="ECO:0007669"/>
    <property type="project" value="UniProtKB-UniPathway"/>
</dbReference>
<dbReference type="OrthoDB" id="1766664at2"/>
<dbReference type="SUPFAM" id="SSF52540">
    <property type="entry name" value="P-loop containing nucleoside triphosphate hydrolases"/>
    <property type="match status" value="1"/>
</dbReference>
<dbReference type="STRING" id="1220589.CD32_19445"/>
<accession>A0A0A3IFD5</accession>
<dbReference type="Pfam" id="PF02283">
    <property type="entry name" value="CobU"/>
    <property type="match status" value="1"/>
</dbReference>
<protein>
    <submittedName>
        <fullName evidence="1">Uncharacterized protein</fullName>
    </submittedName>
</protein>
<dbReference type="eggNOG" id="COG2087">
    <property type="taxonomic scope" value="Bacteria"/>
</dbReference>
<dbReference type="GO" id="GO:0043752">
    <property type="term" value="F:adenosylcobinamide kinase activity"/>
    <property type="evidence" value="ECO:0007669"/>
    <property type="project" value="InterPro"/>
</dbReference>
<evidence type="ECO:0000313" key="1">
    <source>
        <dbReference type="EMBL" id="KGR81533.1"/>
    </source>
</evidence>